<gene>
    <name evidence="2" type="ORF">QJS04_geneDACA019404</name>
</gene>
<dbReference type="Proteomes" id="UP001179952">
    <property type="component" value="Unassembled WGS sequence"/>
</dbReference>
<evidence type="ECO:0000313" key="3">
    <source>
        <dbReference type="Proteomes" id="UP001179952"/>
    </source>
</evidence>
<feature type="region of interest" description="Disordered" evidence="1">
    <location>
        <begin position="1"/>
        <end position="66"/>
    </location>
</feature>
<evidence type="ECO:0000313" key="2">
    <source>
        <dbReference type="EMBL" id="KAK1265429.1"/>
    </source>
</evidence>
<accession>A0AAV9AMH6</accession>
<feature type="compositionally biased region" description="Polar residues" evidence="1">
    <location>
        <begin position="1"/>
        <end position="11"/>
    </location>
</feature>
<keyword evidence="3" id="KW-1185">Reference proteome</keyword>
<proteinExistence type="predicted"/>
<organism evidence="2 3">
    <name type="scientific">Acorus gramineus</name>
    <name type="common">Dwarf sweet flag</name>
    <dbReference type="NCBI Taxonomy" id="55184"/>
    <lineage>
        <taxon>Eukaryota</taxon>
        <taxon>Viridiplantae</taxon>
        <taxon>Streptophyta</taxon>
        <taxon>Embryophyta</taxon>
        <taxon>Tracheophyta</taxon>
        <taxon>Spermatophyta</taxon>
        <taxon>Magnoliopsida</taxon>
        <taxon>Liliopsida</taxon>
        <taxon>Acoraceae</taxon>
        <taxon>Acorus</taxon>
    </lineage>
</organism>
<reference evidence="2" key="1">
    <citation type="journal article" date="2023" name="Nat. Commun.">
        <title>Diploid and tetraploid genomes of Acorus and the evolution of monocots.</title>
        <authorList>
            <person name="Ma L."/>
            <person name="Liu K.W."/>
            <person name="Li Z."/>
            <person name="Hsiao Y.Y."/>
            <person name="Qi Y."/>
            <person name="Fu T."/>
            <person name="Tang G.D."/>
            <person name="Zhang D."/>
            <person name="Sun W.H."/>
            <person name="Liu D.K."/>
            <person name="Li Y."/>
            <person name="Chen G.Z."/>
            <person name="Liu X.D."/>
            <person name="Liao X.Y."/>
            <person name="Jiang Y.T."/>
            <person name="Yu X."/>
            <person name="Hao Y."/>
            <person name="Huang J."/>
            <person name="Zhao X.W."/>
            <person name="Ke S."/>
            <person name="Chen Y.Y."/>
            <person name="Wu W.L."/>
            <person name="Hsu J.L."/>
            <person name="Lin Y.F."/>
            <person name="Huang M.D."/>
            <person name="Li C.Y."/>
            <person name="Huang L."/>
            <person name="Wang Z.W."/>
            <person name="Zhao X."/>
            <person name="Zhong W.Y."/>
            <person name="Peng D.H."/>
            <person name="Ahmad S."/>
            <person name="Lan S."/>
            <person name="Zhang J.S."/>
            <person name="Tsai W.C."/>
            <person name="Van de Peer Y."/>
            <person name="Liu Z.J."/>
        </authorList>
    </citation>
    <scope>NUCLEOTIDE SEQUENCE</scope>
    <source>
        <strain evidence="2">SCP</strain>
    </source>
</reference>
<feature type="compositionally biased region" description="Polar residues" evidence="1">
    <location>
        <begin position="46"/>
        <end position="60"/>
    </location>
</feature>
<dbReference type="AlphaFoldDB" id="A0AAV9AMH6"/>
<name>A0AAV9AMH6_ACOGR</name>
<protein>
    <submittedName>
        <fullName evidence="2">Uncharacterized protein</fullName>
    </submittedName>
</protein>
<evidence type="ECO:0000256" key="1">
    <source>
        <dbReference type="SAM" id="MobiDB-lite"/>
    </source>
</evidence>
<reference evidence="2" key="2">
    <citation type="submission" date="2023-06" db="EMBL/GenBank/DDBJ databases">
        <authorList>
            <person name="Ma L."/>
            <person name="Liu K.-W."/>
            <person name="Li Z."/>
            <person name="Hsiao Y.-Y."/>
            <person name="Qi Y."/>
            <person name="Fu T."/>
            <person name="Tang G."/>
            <person name="Zhang D."/>
            <person name="Sun W.-H."/>
            <person name="Liu D.-K."/>
            <person name="Li Y."/>
            <person name="Chen G.-Z."/>
            <person name="Liu X.-D."/>
            <person name="Liao X.-Y."/>
            <person name="Jiang Y.-T."/>
            <person name="Yu X."/>
            <person name="Hao Y."/>
            <person name="Huang J."/>
            <person name="Zhao X.-W."/>
            <person name="Ke S."/>
            <person name="Chen Y.-Y."/>
            <person name="Wu W.-L."/>
            <person name="Hsu J.-L."/>
            <person name="Lin Y.-F."/>
            <person name="Huang M.-D."/>
            <person name="Li C.-Y."/>
            <person name="Huang L."/>
            <person name="Wang Z.-W."/>
            <person name="Zhao X."/>
            <person name="Zhong W.-Y."/>
            <person name="Peng D.-H."/>
            <person name="Ahmad S."/>
            <person name="Lan S."/>
            <person name="Zhang J.-S."/>
            <person name="Tsai W.-C."/>
            <person name="Van De Peer Y."/>
            <person name="Liu Z.-J."/>
        </authorList>
    </citation>
    <scope>NUCLEOTIDE SEQUENCE</scope>
    <source>
        <strain evidence="2">SCP</strain>
        <tissue evidence="2">Leaves</tissue>
    </source>
</reference>
<sequence>MMNLYTPTISTLHPKHPQPIRWPLTSMKKGKKIERGDRERVVLSGHYQTQEGRGSQNQGPSAPDGL</sequence>
<dbReference type="EMBL" id="JAUJYN010000008">
    <property type="protein sequence ID" value="KAK1265429.1"/>
    <property type="molecule type" value="Genomic_DNA"/>
</dbReference>
<comment type="caution">
    <text evidence="2">The sequence shown here is derived from an EMBL/GenBank/DDBJ whole genome shotgun (WGS) entry which is preliminary data.</text>
</comment>